<name>A0AA88D3V4_FICCA</name>
<proteinExistence type="inferred from homology"/>
<dbReference type="InterPro" id="IPR013742">
    <property type="entry name" value="Whirly"/>
</dbReference>
<keyword evidence="2" id="KW-0809">Transit peptide</keyword>
<dbReference type="GO" id="GO:0006952">
    <property type="term" value="P:defense response"/>
    <property type="evidence" value="ECO:0007669"/>
    <property type="project" value="InterPro"/>
</dbReference>
<keyword evidence="5" id="KW-1185">Reference proteome</keyword>
<dbReference type="EMBL" id="BTGU01000013">
    <property type="protein sequence ID" value="GMN41786.1"/>
    <property type="molecule type" value="Genomic_DNA"/>
</dbReference>
<feature type="compositionally biased region" description="Low complexity" evidence="3">
    <location>
        <begin position="69"/>
        <end position="87"/>
    </location>
</feature>
<dbReference type="PANTHER" id="PTHR31745:SF2">
    <property type="entry name" value="SINGLE-STRANDED DNA-BINDING PROTEIN WHY1, CHLOROPLASTIC"/>
    <property type="match status" value="1"/>
</dbReference>
<evidence type="ECO:0000256" key="2">
    <source>
        <dbReference type="ARBA" id="ARBA00022946"/>
    </source>
</evidence>
<organism evidence="4 5">
    <name type="scientific">Ficus carica</name>
    <name type="common">Common fig</name>
    <dbReference type="NCBI Taxonomy" id="3494"/>
    <lineage>
        <taxon>Eukaryota</taxon>
        <taxon>Viridiplantae</taxon>
        <taxon>Streptophyta</taxon>
        <taxon>Embryophyta</taxon>
        <taxon>Tracheophyta</taxon>
        <taxon>Spermatophyta</taxon>
        <taxon>Magnoliopsida</taxon>
        <taxon>eudicotyledons</taxon>
        <taxon>Gunneridae</taxon>
        <taxon>Pentapetalae</taxon>
        <taxon>rosids</taxon>
        <taxon>fabids</taxon>
        <taxon>Rosales</taxon>
        <taxon>Moraceae</taxon>
        <taxon>Ficeae</taxon>
        <taxon>Ficus</taxon>
    </lineage>
</organism>
<dbReference type="Gene3D" id="2.30.31.10">
    <property type="entry name" value="Transcriptional Coactivator Pc4, Chain A"/>
    <property type="match status" value="2"/>
</dbReference>
<dbReference type="Proteomes" id="UP001187192">
    <property type="component" value="Unassembled WGS sequence"/>
</dbReference>
<sequence>MTIHSLSSSSLHSLTAQNPNSYPLQSFTRYTGFSFINVSRFSPTPSPARTRSLSLTCRQSDYFDQQQRFTTSTPPNNNSSFSSQPPNRAGQFPPRYFVGHSIYKGKAALTVEPRAPDFIALDSGAFKLVKEGFVLLQFAPAAGVRLYDWSRKQDRNTGTTFSFLLGQMMEVIIDTFYDDLQPKLKLLEVFSLSVTEIGSLVSLGARDSCEFFHDPFKGKRCCLLYFCVQNKLINLDESIYIPVTKAEFAVLNSAFNFILPYLLGWHAFANSIKPEDTSRGNNASSRHGGDVEWNR</sequence>
<evidence type="ECO:0000313" key="4">
    <source>
        <dbReference type="EMBL" id="GMN41786.1"/>
    </source>
</evidence>
<evidence type="ECO:0000256" key="1">
    <source>
        <dbReference type="ARBA" id="ARBA00006061"/>
    </source>
</evidence>
<feature type="region of interest" description="Disordered" evidence="3">
    <location>
        <begin position="68"/>
        <end position="89"/>
    </location>
</feature>
<comment type="caution">
    <text evidence="4">The sequence shown here is derived from an EMBL/GenBank/DDBJ whole genome shotgun (WGS) entry which is preliminary data.</text>
</comment>
<dbReference type="SUPFAM" id="SSF54447">
    <property type="entry name" value="ssDNA-binding transcriptional regulator domain"/>
    <property type="match status" value="2"/>
</dbReference>
<dbReference type="GO" id="GO:0006355">
    <property type="term" value="P:regulation of DNA-templated transcription"/>
    <property type="evidence" value="ECO:0007669"/>
    <property type="project" value="InterPro"/>
</dbReference>
<dbReference type="PANTHER" id="PTHR31745">
    <property type="entry name" value="SINGLE-STRANDED DNA-BINDING PROTEIN WHY2, MITOCHONDRIAL"/>
    <property type="match status" value="1"/>
</dbReference>
<dbReference type="GO" id="GO:0003697">
    <property type="term" value="F:single-stranded DNA binding"/>
    <property type="evidence" value="ECO:0007669"/>
    <property type="project" value="InterPro"/>
</dbReference>
<evidence type="ECO:0000313" key="5">
    <source>
        <dbReference type="Proteomes" id="UP001187192"/>
    </source>
</evidence>
<reference evidence="4" key="1">
    <citation type="submission" date="2023-07" db="EMBL/GenBank/DDBJ databases">
        <title>draft genome sequence of fig (Ficus carica).</title>
        <authorList>
            <person name="Takahashi T."/>
            <person name="Nishimura K."/>
        </authorList>
    </citation>
    <scope>NUCLEOTIDE SEQUENCE</scope>
</reference>
<protein>
    <submittedName>
        <fullName evidence="4">Uncharacterized protein</fullName>
    </submittedName>
</protein>
<dbReference type="InterPro" id="IPR009044">
    <property type="entry name" value="ssDNA-bd_transcriptional_reg"/>
</dbReference>
<accession>A0AA88D3V4</accession>
<evidence type="ECO:0000256" key="3">
    <source>
        <dbReference type="SAM" id="MobiDB-lite"/>
    </source>
</evidence>
<dbReference type="Pfam" id="PF08536">
    <property type="entry name" value="Whirly"/>
    <property type="match status" value="2"/>
</dbReference>
<feature type="region of interest" description="Disordered" evidence="3">
    <location>
        <begin position="275"/>
        <end position="295"/>
    </location>
</feature>
<dbReference type="AlphaFoldDB" id="A0AA88D3V4"/>
<gene>
    <name evidence="4" type="ORF">TIFTF001_011000</name>
</gene>
<comment type="similarity">
    <text evidence="1">Belongs to the Whirly family.</text>
</comment>